<evidence type="ECO:0000313" key="3">
    <source>
        <dbReference type="Proteomes" id="UP001519460"/>
    </source>
</evidence>
<feature type="compositionally biased region" description="Basic and acidic residues" evidence="1">
    <location>
        <begin position="67"/>
        <end position="78"/>
    </location>
</feature>
<name>A0ABD0KW45_9CAEN</name>
<accession>A0ABD0KW45</accession>
<feature type="region of interest" description="Disordered" evidence="1">
    <location>
        <begin position="288"/>
        <end position="313"/>
    </location>
</feature>
<protein>
    <submittedName>
        <fullName evidence="2">Uncharacterized protein</fullName>
    </submittedName>
</protein>
<feature type="region of interest" description="Disordered" evidence="1">
    <location>
        <begin position="33"/>
        <end position="176"/>
    </location>
</feature>
<reference evidence="2 3" key="1">
    <citation type="journal article" date="2023" name="Sci. Data">
        <title>Genome assembly of the Korean intertidal mud-creeper Batillaria attramentaria.</title>
        <authorList>
            <person name="Patra A.K."/>
            <person name="Ho P.T."/>
            <person name="Jun S."/>
            <person name="Lee S.J."/>
            <person name="Kim Y."/>
            <person name="Won Y.J."/>
        </authorList>
    </citation>
    <scope>NUCLEOTIDE SEQUENCE [LARGE SCALE GENOMIC DNA]</scope>
    <source>
        <strain evidence="2">Wonlab-2016</strain>
    </source>
</reference>
<proteinExistence type="predicted"/>
<gene>
    <name evidence="2" type="ORF">BaRGS_00017397</name>
</gene>
<keyword evidence="3" id="KW-1185">Reference proteome</keyword>
<dbReference type="AlphaFoldDB" id="A0ABD0KW45"/>
<sequence length="674" mass="74407">MCGHFANASFWWSLKPDDPQFLPSPTSLEANLKRTRKYSRTSVRSTVATPGLEATALAQQEVDDDGDRPPAEEVDRGPPADVHQPPIPPARLKLPPADGPKPPKTDPRLKRPPAEEPQHPPAVAVNETGPTPAADEPRPTPANDESGPQCQANEEDEEPPDVDEDEAASTPGDKCERREAHVQKGVFMSCVELDERVAVYCQRLAALGSLWRQLAGLGLAQSQIVRRVDLVLCTLDRVARQLMDRTAQVESKRQAVIQLTDNVAVSGHAVEARAMELAEAERESEFREQQLALQASSPAQNRPGGEGGELETRLKPKMKALNRLMSVLGEKEQRLKHLQTLRDVTVDKVGCLVVHNPGRLDTAATSNKPTVFQTLQSVVTEHCVRDMMHLEVQAQEAKSIEQVWRDGGDGLDVGNELERMRVDEAALFSMEQEVTELRNQAARGKHDPPGQSSNHTFQLHHLQMWGGEALQSKLLYCSRSRQLKQRIQQVQEMLSAPAQLMPRDSELQGFDDMPPRAADPSISDSQRATDLLLADGAPQIKASEVEEYLSKQFDFEVQGHYIMFCRLKEELGGAGLAYLAHKVRDGGSLRRDAANPHLVPAFSDPAELRRCVMVLRDVAFQFRADKSLTESVLVPWTLSTANRPIASLTQGHAPSKSSTKRGKVGTVLTYIRAC</sequence>
<evidence type="ECO:0000313" key="2">
    <source>
        <dbReference type="EMBL" id="KAK7491296.1"/>
    </source>
</evidence>
<feature type="compositionally biased region" description="Low complexity" evidence="1">
    <location>
        <begin position="289"/>
        <end position="300"/>
    </location>
</feature>
<dbReference type="EMBL" id="JACVVK020000116">
    <property type="protein sequence ID" value="KAK7491296.1"/>
    <property type="molecule type" value="Genomic_DNA"/>
</dbReference>
<feature type="compositionally biased region" description="Basic and acidic residues" evidence="1">
    <location>
        <begin position="101"/>
        <end position="118"/>
    </location>
</feature>
<feature type="compositionally biased region" description="Acidic residues" evidence="1">
    <location>
        <begin position="153"/>
        <end position="167"/>
    </location>
</feature>
<dbReference type="Proteomes" id="UP001519460">
    <property type="component" value="Unassembled WGS sequence"/>
</dbReference>
<evidence type="ECO:0000256" key="1">
    <source>
        <dbReference type="SAM" id="MobiDB-lite"/>
    </source>
</evidence>
<comment type="caution">
    <text evidence="2">The sequence shown here is derived from an EMBL/GenBank/DDBJ whole genome shotgun (WGS) entry which is preliminary data.</text>
</comment>
<organism evidence="2 3">
    <name type="scientific">Batillaria attramentaria</name>
    <dbReference type="NCBI Taxonomy" id="370345"/>
    <lineage>
        <taxon>Eukaryota</taxon>
        <taxon>Metazoa</taxon>
        <taxon>Spiralia</taxon>
        <taxon>Lophotrochozoa</taxon>
        <taxon>Mollusca</taxon>
        <taxon>Gastropoda</taxon>
        <taxon>Caenogastropoda</taxon>
        <taxon>Sorbeoconcha</taxon>
        <taxon>Cerithioidea</taxon>
        <taxon>Batillariidae</taxon>
        <taxon>Batillaria</taxon>
    </lineage>
</organism>